<evidence type="ECO:0000313" key="4">
    <source>
        <dbReference type="Proteomes" id="UP000540506"/>
    </source>
</evidence>
<comment type="caution">
    <text evidence="3">The sequence shown here is derived from an EMBL/GenBank/DDBJ whole genome shotgun (WGS) entry which is preliminary data.</text>
</comment>
<dbReference type="InterPro" id="IPR036380">
    <property type="entry name" value="Isochorismatase-like_sf"/>
</dbReference>
<sequence>MSEIAFSPEITIDPSTALVLIDLQQGILGAPTVTPGPQILARGVQLADAFRAKGLPVVLVRVTFSADGGDLPPQRTLHTSPSGGAWPANFAEFPAELTTGEHDIVITKRQWGAFMGTELDLQLRRRGVTQIVLAGIATSIGVESTARAAWEHGYNLTFVEDATTDMSAESHLHSFTRIFPRLGEIGSTDAVISALGA</sequence>
<dbReference type="PANTHER" id="PTHR43540:SF7">
    <property type="entry name" value="ISOCHORISMATASE FAMILY PROTEIN YECD"/>
    <property type="match status" value="1"/>
</dbReference>
<gene>
    <name evidence="3" type="ORF">FHR34_001109</name>
</gene>
<proteinExistence type="predicted"/>
<keyword evidence="4" id="KW-1185">Reference proteome</keyword>
<dbReference type="Proteomes" id="UP000540506">
    <property type="component" value="Unassembled WGS sequence"/>
</dbReference>
<dbReference type="InterPro" id="IPR050272">
    <property type="entry name" value="Isochorismatase-like_hydrls"/>
</dbReference>
<evidence type="ECO:0000259" key="2">
    <source>
        <dbReference type="Pfam" id="PF00857"/>
    </source>
</evidence>
<evidence type="ECO:0000256" key="1">
    <source>
        <dbReference type="ARBA" id="ARBA00022801"/>
    </source>
</evidence>
<dbReference type="RefSeq" id="WP_184934343.1">
    <property type="nucleotide sequence ID" value="NZ_JACHJV010000001.1"/>
</dbReference>
<organism evidence="3 4">
    <name type="scientific">Kitasatospora kifunensis</name>
    <name type="common">Streptomyces kifunensis</name>
    <dbReference type="NCBI Taxonomy" id="58351"/>
    <lineage>
        <taxon>Bacteria</taxon>
        <taxon>Bacillati</taxon>
        <taxon>Actinomycetota</taxon>
        <taxon>Actinomycetes</taxon>
        <taxon>Kitasatosporales</taxon>
        <taxon>Streptomycetaceae</taxon>
        <taxon>Kitasatospora</taxon>
    </lineage>
</organism>
<feature type="domain" description="Isochorismatase-like" evidence="2">
    <location>
        <begin position="16"/>
        <end position="189"/>
    </location>
</feature>
<dbReference type="Pfam" id="PF00857">
    <property type="entry name" value="Isochorismatase"/>
    <property type="match status" value="1"/>
</dbReference>
<dbReference type="InterPro" id="IPR000868">
    <property type="entry name" value="Isochorismatase-like_dom"/>
</dbReference>
<dbReference type="EMBL" id="JACHJV010000001">
    <property type="protein sequence ID" value="MBB4922116.1"/>
    <property type="molecule type" value="Genomic_DNA"/>
</dbReference>
<dbReference type="SUPFAM" id="SSF52499">
    <property type="entry name" value="Isochorismatase-like hydrolases"/>
    <property type="match status" value="1"/>
</dbReference>
<evidence type="ECO:0000313" key="3">
    <source>
        <dbReference type="EMBL" id="MBB4922116.1"/>
    </source>
</evidence>
<accession>A0A7W7QYF5</accession>
<dbReference type="GO" id="GO:0016787">
    <property type="term" value="F:hydrolase activity"/>
    <property type="evidence" value="ECO:0007669"/>
    <property type="project" value="UniProtKB-KW"/>
</dbReference>
<protein>
    <submittedName>
        <fullName evidence="3">Nicotinamidase-related amidase</fullName>
    </submittedName>
</protein>
<dbReference type="PANTHER" id="PTHR43540">
    <property type="entry name" value="PEROXYUREIDOACRYLATE/UREIDOACRYLATE AMIDOHYDROLASE-RELATED"/>
    <property type="match status" value="1"/>
</dbReference>
<dbReference type="NCBIfam" id="NF008517">
    <property type="entry name" value="PRK11440.1"/>
    <property type="match status" value="1"/>
</dbReference>
<dbReference type="AlphaFoldDB" id="A0A7W7QYF5"/>
<dbReference type="Gene3D" id="3.40.50.850">
    <property type="entry name" value="Isochorismatase-like"/>
    <property type="match status" value="1"/>
</dbReference>
<keyword evidence="1" id="KW-0378">Hydrolase</keyword>
<reference evidence="3 4" key="1">
    <citation type="submission" date="2020-08" db="EMBL/GenBank/DDBJ databases">
        <title>Sequencing the genomes of 1000 actinobacteria strains.</title>
        <authorList>
            <person name="Klenk H.-P."/>
        </authorList>
    </citation>
    <scope>NUCLEOTIDE SEQUENCE [LARGE SCALE GENOMIC DNA]</scope>
    <source>
        <strain evidence="3 4">DSM 41654</strain>
    </source>
</reference>
<name>A0A7W7QYF5_KITKI</name>
<dbReference type="CDD" id="cd00431">
    <property type="entry name" value="cysteine_hydrolases"/>
    <property type="match status" value="1"/>
</dbReference>